<evidence type="ECO:0000313" key="1">
    <source>
        <dbReference type="EMBL" id="KAI3723884.1"/>
    </source>
</evidence>
<gene>
    <name evidence="1" type="ORF">L2E82_35646</name>
</gene>
<reference evidence="1 2" key="2">
    <citation type="journal article" date="2022" name="Mol. Ecol. Resour.">
        <title>The genomes of chicory, endive, great burdock and yacon provide insights into Asteraceae paleo-polyploidization history and plant inulin production.</title>
        <authorList>
            <person name="Fan W."/>
            <person name="Wang S."/>
            <person name="Wang H."/>
            <person name="Wang A."/>
            <person name="Jiang F."/>
            <person name="Liu H."/>
            <person name="Zhao H."/>
            <person name="Xu D."/>
            <person name="Zhang Y."/>
        </authorList>
    </citation>
    <scope>NUCLEOTIDE SEQUENCE [LARGE SCALE GENOMIC DNA]</scope>
    <source>
        <strain evidence="2">cv. Punajuju</strain>
        <tissue evidence="1">Leaves</tissue>
    </source>
</reference>
<dbReference type="EMBL" id="CM042014">
    <property type="protein sequence ID" value="KAI3723884.1"/>
    <property type="molecule type" value="Genomic_DNA"/>
</dbReference>
<proteinExistence type="predicted"/>
<dbReference type="Proteomes" id="UP001055811">
    <property type="component" value="Linkage Group LG06"/>
</dbReference>
<keyword evidence="2" id="KW-1185">Reference proteome</keyword>
<accession>A0ACB9BPI2</accession>
<reference evidence="2" key="1">
    <citation type="journal article" date="2022" name="Mol. Ecol. Resour.">
        <title>The genomes of chicory, endive, great burdock and yacon provide insights into Asteraceae palaeo-polyploidization history and plant inulin production.</title>
        <authorList>
            <person name="Fan W."/>
            <person name="Wang S."/>
            <person name="Wang H."/>
            <person name="Wang A."/>
            <person name="Jiang F."/>
            <person name="Liu H."/>
            <person name="Zhao H."/>
            <person name="Xu D."/>
            <person name="Zhang Y."/>
        </authorList>
    </citation>
    <scope>NUCLEOTIDE SEQUENCE [LARGE SCALE GENOMIC DNA]</scope>
    <source>
        <strain evidence="2">cv. Punajuju</strain>
    </source>
</reference>
<organism evidence="1 2">
    <name type="scientific">Cichorium intybus</name>
    <name type="common">Chicory</name>
    <dbReference type="NCBI Taxonomy" id="13427"/>
    <lineage>
        <taxon>Eukaryota</taxon>
        <taxon>Viridiplantae</taxon>
        <taxon>Streptophyta</taxon>
        <taxon>Embryophyta</taxon>
        <taxon>Tracheophyta</taxon>
        <taxon>Spermatophyta</taxon>
        <taxon>Magnoliopsida</taxon>
        <taxon>eudicotyledons</taxon>
        <taxon>Gunneridae</taxon>
        <taxon>Pentapetalae</taxon>
        <taxon>asterids</taxon>
        <taxon>campanulids</taxon>
        <taxon>Asterales</taxon>
        <taxon>Asteraceae</taxon>
        <taxon>Cichorioideae</taxon>
        <taxon>Cichorieae</taxon>
        <taxon>Cichoriinae</taxon>
        <taxon>Cichorium</taxon>
    </lineage>
</organism>
<comment type="caution">
    <text evidence="1">The sequence shown here is derived from an EMBL/GenBank/DDBJ whole genome shotgun (WGS) entry which is preliminary data.</text>
</comment>
<protein>
    <submittedName>
        <fullName evidence="1">Uncharacterized protein</fullName>
    </submittedName>
</protein>
<evidence type="ECO:0000313" key="2">
    <source>
        <dbReference type="Proteomes" id="UP001055811"/>
    </source>
</evidence>
<sequence length="134" mass="15147">MGPSIAILVAIHCRSHLDSDPWDICLMGSPTEPFASDLPIVSCSLSSTMGQHHQDISPPPPYRCRLLQSKYPILYQNLPPPSHPLTDCIDYRPPGFKTEREPILVIKFHHSDFYIPPFEVVDDFLVDTFTPSVF</sequence>
<name>A0ACB9BPI2_CICIN</name>